<dbReference type="Gene3D" id="1.10.287.990">
    <property type="entry name" value="Fe,Mn superoxide dismutase (SOD) domain"/>
    <property type="match status" value="1"/>
</dbReference>
<comment type="caution">
    <text evidence="9">The sequence shown here is derived from an EMBL/GenBank/DDBJ whole genome shotgun (WGS) entry which is preliminary data.</text>
</comment>
<feature type="domain" description="Manganese/iron superoxide dismutase N-terminal" evidence="7">
    <location>
        <begin position="2"/>
        <end position="89"/>
    </location>
</feature>
<dbReference type="PRINTS" id="PR01703">
    <property type="entry name" value="MNSODISMTASE"/>
</dbReference>
<evidence type="ECO:0000256" key="2">
    <source>
        <dbReference type="ARBA" id="ARBA00012682"/>
    </source>
</evidence>
<dbReference type="InterPro" id="IPR036324">
    <property type="entry name" value="Mn/Fe_SOD_N_sf"/>
</dbReference>
<evidence type="ECO:0000259" key="8">
    <source>
        <dbReference type="Pfam" id="PF02777"/>
    </source>
</evidence>
<evidence type="ECO:0000313" key="9">
    <source>
        <dbReference type="EMBL" id="TCL60366.1"/>
    </source>
</evidence>
<reference evidence="9 10" key="1">
    <citation type="submission" date="2019-03" db="EMBL/GenBank/DDBJ databases">
        <title>Genomic Encyclopedia of Type Strains, Phase IV (KMG-IV): sequencing the most valuable type-strain genomes for metagenomic binning, comparative biology and taxonomic classification.</title>
        <authorList>
            <person name="Goeker M."/>
        </authorList>
    </citation>
    <scope>NUCLEOTIDE SEQUENCE [LARGE SCALE GENOMIC DNA]</scope>
    <source>
        <strain evidence="9 10">DSM 100556</strain>
    </source>
</reference>
<dbReference type="GO" id="GO:0046872">
    <property type="term" value="F:metal ion binding"/>
    <property type="evidence" value="ECO:0007669"/>
    <property type="project" value="UniProtKB-KW"/>
</dbReference>
<feature type="domain" description="Manganese/iron superoxide dismutase C-terminal" evidence="8">
    <location>
        <begin position="96"/>
        <end position="198"/>
    </location>
</feature>
<dbReference type="EC" id="1.15.1.1" evidence="2 6"/>
<proteinExistence type="inferred from homology"/>
<evidence type="ECO:0000256" key="1">
    <source>
        <dbReference type="ARBA" id="ARBA00008714"/>
    </source>
</evidence>
<dbReference type="PANTHER" id="PTHR43595:SF2">
    <property type="entry name" value="SMALL RIBOSOMAL SUBUNIT PROTEIN MS42"/>
    <property type="match status" value="1"/>
</dbReference>
<evidence type="ECO:0000313" key="10">
    <source>
        <dbReference type="Proteomes" id="UP000295718"/>
    </source>
</evidence>
<dbReference type="PROSITE" id="PS00088">
    <property type="entry name" value="SOD_MN"/>
    <property type="match status" value="1"/>
</dbReference>
<comment type="catalytic activity">
    <reaction evidence="6">
        <text>2 superoxide + 2 H(+) = H2O2 + O2</text>
        <dbReference type="Rhea" id="RHEA:20696"/>
        <dbReference type="ChEBI" id="CHEBI:15378"/>
        <dbReference type="ChEBI" id="CHEBI:15379"/>
        <dbReference type="ChEBI" id="CHEBI:16240"/>
        <dbReference type="ChEBI" id="CHEBI:18421"/>
        <dbReference type="EC" id="1.15.1.1"/>
    </reaction>
</comment>
<dbReference type="InterPro" id="IPR001189">
    <property type="entry name" value="Mn/Fe_SOD"/>
</dbReference>
<sequence length="206" mass="23220">MYKQYQLTYDFNSLEPYIDALTMETHYSKHHAAYTKNLNDAVEKAGIENKSIETLLASLGKIGDDKLRTAIRNNGGGFYNHNLYFSTMSPNGGGEPEGDLAKAIADSFENFSLFKEKLTALALGQFGSGWAWLSAGPNGELKLSASPNQDNPIIEGSSYIPILGIDVWEHAYYLKYKNIRADYVKEYFNVIDWKSVAEYYKRARDI</sequence>
<dbReference type="GO" id="GO:0004784">
    <property type="term" value="F:superoxide dismutase activity"/>
    <property type="evidence" value="ECO:0007669"/>
    <property type="project" value="UniProtKB-EC"/>
</dbReference>
<comment type="function">
    <text evidence="6">Destroys radicals which are normally produced within the cells and which are toxic to biological systems.</text>
</comment>
<dbReference type="PANTHER" id="PTHR43595">
    <property type="entry name" value="37S RIBOSOMAL PROTEIN S26, MITOCHONDRIAL"/>
    <property type="match status" value="1"/>
</dbReference>
<feature type="binding site" evidence="5">
    <location>
        <position position="81"/>
    </location>
    <ligand>
        <name>Mn(2+)</name>
        <dbReference type="ChEBI" id="CHEBI:29035"/>
    </ligand>
</feature>
<dbReference type="InterPro" id="IPR036314">
    <property type="entry name" value="SOD_C_sf"/>
</dbReference>
<gene>
    <name evidence="9" type="ORF">EDD76_10261</name>
</gene>
<feature type="binding site" evidence="5">
    <location>
        <position position="26"/>
    </location>
    <ligand>
        <name>Mn(2+)</name>
        <dbReference type="ChEBI" id="CHEBI:29035"/>
    </ligand>
</feature>
<dbReference type="GO" id="GO:0005737">
    <property type="term" value="C:cytoplasm"/>
    <property type="evidence" value="ECO:0007669"/>
    <property type="project" value="TreeGrafter"/>
</dbReference>
<accession>A0A4R1R4E5</accession>
<evidence type="ECO:0000259" key="7">
    <source>
        <dbReference type="Pfam" id="PF00081"/>
    </source>
</evidence>
<evidence type="ECO:0000256" key="6">
    <source>
        <dbReference type="RuleBase" id="RU000414"/>
    </source>
</evidence>
<dbReference type="OrthoDB" id="9803125at2"/>
<evidence type="ECO:0000256" key="5">
    <source>
        <dbReference type="PIRSR" id="PIRSR000349-1"/>
    </source>
</evidence>
<evidence type="ECO:0000256" key="4">
    <source>
        <dbReference type="ARBA" id="ARBA00023002"/>
    </source>
</evidence>
<organism evidence="9 10">
    <name type="scientific">Kineothrix alysoides</name>
    <dbReference type="NCBI Taxonomy" id="1469948"/>
    <lineage>
        <taxon>Bacteria</taxon>
        <taxon>Bacillati</taxon>
        <taxon>Bacillota</taxon>
        <taxon>Clostridia</taxon>
        <taxon>Lachnospirales</taxon>
        <taxon>Lachnospiraceae</taxon>
        <taxon>Kineothrix</taxon>
    </lineage>
</organism>
<keyword evidence="3 5" id="KW-0479">Metal-binding</keyword>
<dbReference type="InterPro" id="IPR019831">
    <property type="entry name" value="Mn/Fe_SOD_N"/>
</dbReference>
<comment type="similarity">
    <text evidence="1 6">Belongs to the iron/manganese superoxide dismutase family.</text>
</comment>
<evidence type="ECO:0000256" key="3">
    <source>
        <dbReference type="ARBA" id="ARBA00022723"/>
    </source>
</evidence>
<dbReference type="STRING" id="1469948.GCA_000732725_00099"/>
<dbReference type="EMBL" id="SLUO01000002">
    <property type="protein sequence ID" value="TCL60366.1"/>
    <property type="molecule type" value="Genomic_DNA"/>
</dbReference>
<feature type="binding site" evidence="5">
    <location>
        <position position="166"/>
    </location>
    <ligand>
        <name>Mn(2+)</name>
        <dbReference type="ChEBI" id="CHEBI:29035"/>
    </ligand>
</feature>
<dbReference type="AlphaFoldDB" id="A0A4R1R4E5"/>
<dbReference type="Pfam" id="PF00081">
    <property type="entry name" value="Sod_Fe_N"/>
    <property type="match status" value="1"/>
</dbReference>
<dbReference type="Proteomes" id="UP000295718">
    <property type="component" value="Unassembled WGS sequence"/>
</dbReference>
<keyword evidence="4 6" id="KW-0560">Oxidoreductase</keyword>
<dbReference type="Pfam" id="PF02777">
    <property type="entry name" value="Sod_Fe_C"/>
    <property type="match status" value="1"/>
</dbReference>
<dbReference type="Gene3D" id="3.55.40.20">
    <property type="entry name" value="Iron/manganese superoxide dismutase, C-terminal domain"/>
    <property type="match status" value="1"/>
</dbReference>
<dbReference type="InterPro" id="IPR019833">
    <property type="entry name" value="Mn/Fe_SOD_BS"/>
</dbReference>
<keyword evidence="10" id="KW-1185">Reference proteome</keyword>
<dbReference type="SUPFAM" id="SSF46609">
    <property type="entry name" value="Fe,Mn superoxide dismutase (SOD), N-terminal domain"/>
    <property type="match status" value="1"/>
</dbReference>
<protein>
    <recommendedName>
        <fullName evidence="2 6">Superoxide dismutase</fullName>
        <ecNumber evidence="2 6">1.15.1.1</ecNumber>
    </recommendedName>
</protein>
<dbReference type="PIRSF" id="PIRSF000349">
    <property type="entry name" value="SODismutase"/>
    <property type="match status" value="1"/>
</dbReference>
<dbReference type="SUPFAM" id="SSF54719">
    <property type="entry name" value="Fe,Mn superoxide dismutase (SOD), C-terminal domain"/>
    <property type="match status" value="1"/>
</dbReference>
<dbReference type="InterPro" id="IPR019832">
    <property type="entry name" value="Mn/Fe_SOD_C"/>
</dbReference>
<dbReference type="RefSeq" id="WP_031388886.1">
    <property type="nucleotide sequence ID" value="NZ_JPNB01000001.1"/>
</dbReference>
<feature type="binding site" evidence="5">
    <location>
        <position position="170"/>
    </location>
    <ligand>
        <name>Mn(2+)</name>
        <dbReference type="ChEBI" id="CHEBI:29035"/>
    </ligand>
</feature>
<name>A0A4R1R4E5_9FIRM</name>